<name>A0ABX7E7D1_9BACI</name>
<keyword evidence="3" id="KW-1185">Reference proteome</keyword>
<organism evidence="2 3">
    <name type="scientific">Heyndrickxia vini</name>
    <dbReference type="NCBI Taxonomy" id="1476025"/>
    <lineage>
        <taxon>Bacteria</taxon>
        <taxon>Bacillati</taxon>
        <taxon>Bacillota</taxon>
        <taxon>Bacilli</taxon>
        <taxon>Bacillales</taxon>
        <taxon>Bacillaceae</taxon>
        <taxon>Heyndrickxia</taxon>
    </lineage>
</organism>
<dbReference type="Gene3D" id="2.130.10.130">
    <property type="entry name" value="Integrin alpha, N-terminal"/>
    <property type="match status" value="1"/>
</dbReference>
<dbReference type="Proteomes" id="UP000595691">
    <property type="component" value="Chromosome"/>
</dbReference>
<dbReference type="RefSeq" id="WP_202779153.1">
    <property type="nucleotide sequence ID" value="NZ_CP065425.1"/>
</dbReference>
<dbReference type="InterPro" id="IPR028994">
    <property type="entry name" value="Integrin_alpha_N"/>
</dbReference>
<dbReference type="SUPFAM" id="SSF69318">
    <property type="entry name" value="Integrin alpha N-terminal domain"/>
    <property type="match status" value="1"/>
</dbReference>
<proteinExistence type="predicted"/>
<evidence type="ECO:0000313" key="2">
    <source>
        <dbReference type="EMBL" id="QQZ10207.1"/>
    </source>
</evidence>
<reference evidence="2 3" key="1">
    <citation type="submission" date="2020-11" db="EMBL/GenBank/DDBJ databases">
        <title>Taxonomic evaluation of the Bacillus sporothermodurans group of bacteria based on whole genome sequences.</title>
        <authorList>
            <person name="Fiedler G."/>
            <person name="Herbstmann A.-D."/>
            <person name="Doll E."/>
            <person name="Wenning M."/>
            <person name="Brinks E."/>
            <person name="Kabisch J."/>
            <person name="Breitenwieser F."/>
            <person name="Lappann M."/>
            <person name="Boehnlein C."/>
            <person name="Franz C."/>
        </authorList>
    </citation>
    <scope>NUCLEOTIDE SEQUENCE [LARGE SCALE GENOMIC DNA]</scope>
    <source>
        <strain evidence="2 3">JCM 19841</strain>
    </source>
</reference>
<evidence type="ECO:0000313" key="3">
    <source>
        <dbReference type="Proteomes" id="UP000595691"/>
    </source>
</evidence>
<evidence type="ECO:0000256" key="1">
    <source>
        <dbReference type="SAM" id="SignalP"/>
    </source>
</evidence>
<sequence length="427" mass="49321">MRRLMIYMMAMMSAILITGCDLGKSPTSLIQIPKLSKNKQFLTEAIKKAMPAGAVLVTPIKSSTKETIHMVDIDGDHVDEAIVFYRNEEFDREIYILIFKKKNNSWVKTIHEQVGGYQLHTLYFKDMNQDGRKDIALGIDSTYPGTETLPENMTKELHIFTMKGHTLNSFFTMQYTDVVVDDFNEDKVPDISLITFTKSKNANIQLLQWQPLHKKMEIISKLKLHEYVNGIENVFIGQLSDHHKALFLDSGLGAHSGWTDIVEFSNQKLKRVKIKERQLLKAYYLDSGDVNDDKITEVGNMYQPHGWEGAPYSDTPWIETYTQYNSEGIGKKVEERYIDVTHGFYLVIPKKWWMNVTIEKGKNSLKMIGLPKKNIVFDIKWYPNHELPNLTNSRVITKSGKFTFITQSQAKMSDYQAYFHLLGEDFE</sequence>
<dbReference type="EMBL" id="CP065425">
    <property type="protein sequence ID" value="QQZ10207.1"/>
    <property type="molecule type" value="Genomic_DNA"/>
</dbReference>
<gene>
    <name evidence="2" type="ORF">I5776_04415</name>
</gene>
<feature type="chain" id="PRO_5045344149" description="VCBS repeat-containing protein" evidence="1">
    <location>
        <begin position="20"/>
        <end position="427"/>
    </location>
</feature>
<evidence type="ECO:0008006" key="4">
    <source>
        <dbReference type="Google" id="ProtNLM"/>
    </source>
</evidence>
<protein>
    <recommendedName>
        <fullName evidence="4">VCBS repeat-containing protein</fullName>
    </recommendedName>
</protein>
<accession>A0ABX7E7D1</accession>
<keyword evidence="1" id="KW-0732">Signal</keyword>
<dbReference type="PROSITE" id="PS51257">
    <property type="entry name" value="PROKAR_LIPOPROTEIN"/>
    <property type="match status" value="1"/>
</dbReference>
<feature type="signal peptide" evidence="1">
    <location>
        <begin position="1"/>
        <end position="19"/>
    </location>
</feature>